<dbReference type="InterPro" id="IPR024453">
    <property type="entry name" value="Peptidase_C92"/>
</dbReference>
<accession>A0A6L6IHY1</accession>
<dbReference type="SUPFAM" id="SSF54001">
    <property type="entry name" value="Cysteine proteinases"/>
    <property type="match status" value="1"/>
</dbReference>
<dbReference type="Pfam" id="PF05708">
    <property type="entry name" value="Peptidase_C92"/>
    <property type="match status" value="1"/>
</dbReference>
<dbReference type="EMBL" id="WMJZ01000002">
    <property type="protein sequence ID" value="MTH45206.1"/>
    <property type="molecule type" value="Genomic_DNA"/>
</dbReference>
<comment type="caution">
    <text evidence="3">The sequence shown here is derived from an EMBL/GenBank/DDBJ whole genome shotgun (WGS) entry which is preliminary data.</text>
</comment>
<sequence>MAKPAAYRRHFLLPSLLLLTACTLDIARTPPDTAEAESSTWAIRFQRQSSLLTNTLVEIDETELQAGDLLFSSSVGIASLGIRAFSASSVSHVAVYLGDEEVAEATGAGVQIVSLRQAMQHSDKLFALRVPDLTSQQAAEIKAFAYRITNSRYNFRGIVKFIPFMLTKQICSLNPFSANFRQQCIHGLAQAQLSKREGDEKRVWFCSEFVTDAFAKAGRPLTLAEPGWIAPSDLLHMREGDVAAFKPEARLRYVGHLKPGIYINARRLVGLTQQGQPESARSPGRISGGPGS</sequence>
<dbReference type="Gene3D" id="3.90.1720.10">
    <property type="entry name" value="endopeptidase domain like (from Nostoc punctiforme)"/>
    <property type="match status" value="1"/>
</dbReference>
<keyword evidence="4" id="KW-1185">Reference proteome</keyword>
<evidence type="ECO:0000256" key="1">
    <source>
        <dbReference type="SAM" id="MobiDB-lite"/>
    </source>
</evidence>
<gene>
    <name evidence="3" type="ORF">GJV78_02780</name>
</gene>
<evidence type="ECO:0000313" key="3">
    <source>
        <dbReference type="EMBL" id="MTH45206.1"/>
    </source>
</evidence>
<organism evidence="3 4">
    <name type="scientific">Intestinirhabdus alba</name>
    <dbReference type="NCBI Taxonomy" id="2899544"/>
    <lineage>
        <taxon>Bacteria</taxon>
        <taxon>Pseudomonadati</taxon>
        <taxon>Pseudomonadota</taxon>
        <taxon>Gammaproteobacteria</taxon>
        <taxon>Enterobacterales</taxon>
        <taxon>Enterobacteriaceae</taxon>
        <taxon>Intestinirhabdus</taxon>
    </lineage>
</organism>
<feature type="signal peptide" evidence="2">
    <location>
        <begin position="1"/>
        <end position="27"/>
    </location>
</feature>
<name>A0A6L6IHY1_9ENTR</name>
<keyword evidence="2" id="KW-0732">Signal</keyword>
<proteinExistence type="predicted"/>
<reference evidence="3 4" key="1">
    <citation type="submission" date="2019-11" db="EMBL/GenBank/DDBJ databases">
        <title>Escherichia alba sp. nov. isolated from the gut of plastic-eating superworms Zophobas atratus.</title>
        <authorList>
            <person name="Yang Y."/>
        </authorList>
    </citation>
    <scope>NUCLEOTIDE SEQUENCE [LARGE SCALE GENOMIC DNA]</scope>
    <source>
        <strain evidence="4">BIT-B35</strain>
    </source>
</reference>
<feature type="region of interest" description="Disordered" evidence="1">
    <location>
        <begin position="273"/>
        <end position="292"/>
    </location>
</feature>
<feature type="chain" id="PRO_5026654999" evidence="2">
    <location>
        <begin position="28"/>
        <end position="292"/>
    </location>
</feature>
<protein>
    <submittedName>
        <fullName evidence="3">YaeF family permuted papain-like enzyme</fullName>
    </submittedName>
</protein>
<dbReference type="OrthoDB" id="6534631at2"/>
<evidence type="ECO:0000313" key="4">
    <source>
        <dbReference type="Proteomes" id="UP000477739"/>
    </source>
</evidence>
<dbReference type="PROSITE" id="PS51257">
    <property type="entry name" value="PROKAR_LIPOPROTEIN"/>
    <property type="match status" value="1"/>
</dbReference>
<dbReference type="AlphaFoldDB" id="A0A6L6IHY1"/>
<dbReference type="Proteomes" id="UP000477739">
    <property type="component" value="Unassembled WGS sequence"/>
</dbReference>
<dbReference type="InterPro" id="IPR038765">
    <property type="entry name" value="Papain-like_cys_pep_sf"/>
</dbReference>
<dbReference type="RefSeq" id="WP_155106884.1">
    <property type="nucleotide sequence ID" value="NZ_WMJZ01000002.1"/>
</dbReference>
<evidence type="ECO:0000256" key="2">
    <source>
        <dbReference type="SAM" id="SignalP"/>
    </source>
</evidence>
<dbReference type="NCBIfam" id="NF008552">
    <property type="entry name" value="PRK11479.1"/>
    <property type="match status" value="1"/>
</dbReference>